<dbReference type="Proteomes" id="UP001193035">
    <property type="component" value="Unassembled WGS sequence"/>
</dbReference>
<accession>A0ABY2WVK5</accession>
<protein>
    <submittedName>
        <fullName evidence="1">Uncharacterized protein</fullName>
    </submittedName>
</protein>
<dbReference type="RefSeq" id="WP_138843422.1">
    <property type="nucleotide sequence ID" value="NZ_VCPD01000005.1"/>
</dbReference>
<keyword evidence="2" id="KW-1185">Reference proteome</keyword>
<evidence type="ECO:0000313" key="2">
    <source>
        <dbReference type="Proteomes" id="UP001193035"/>
    </source>
</evidence>
<sequence length="105" mass="12477">MNTHLANLADRARECRSRGEMAKKYPSEYREIHRRGLTFLFDHMVRKRRKKYTKDELRQIAAKYATRTEFQNNAASAYMAAWRRDILDEIAPASRRGAHLHEARQ</sequence>
<comment type="caution">
    <text evidence="1">The sequence shown here is derived from an EMBL/GenBank/DDBJ whole genome shotgun (WGS) entry which is preliminary data.</text>
</comment>
<proteinExistence type="predicted"/>
<gene>
    <name evidence="1" type="ORF">FGK63_14280</name>
</gene>
<name>A0ABY2WVK5_9RHOB</name>
<reference evidence="1 2" key="1">
    <citation type="submission" date="2019-05" db="EMBL/GenBank/DDBJ databases">
        <title>Ruegeria sp. nov., isolated from tidal flat.</title>
        <authorList>
            <person name="Kim W."/>
        </authorList>
    </citation>
    <scope>NUCLEOTIDE SEQUENCE [LARGE SCALE GENOMIC DNA]</scope>
    <source>
        <strain evidence="1 2">CAU 1488</strain>
    </source>
</reference>
<organism evidence="1 2">
    <name type="scientific">Ruegeria sediminis</name>
    <dbReference type="NCBI Taxonomy" id="2583820"/>
    <lineage>
        <taxon>Bacteria</taxon>
        <taxon>Pseudomonadati</taxon>
        <taxon>Pseudomonadota</taxon>
        <taxon>Alphaproteobacteria</taxon>
        <taxon>Rhodobacterales</taxon>
        <taxon>Roseobacteraceae</taxon>
        <taxon>Ruegeria</taxon>
    </lineage>
</organism>
<evidence type="ECO:0000313" key="1">
    <source>
        <dbReference type="EMBL" id="TMV06322.1"/>
    </source>
</evidence>
<dbReference type="EMBL" id="VCPD01000005">
    <property type="protein sequence ID" value="TMV06322.1"/>
    <property type="molecule type" value="Genomic_DNA"/>
</dbReference>